<dbReference type="GO" id="GO:0005743">
    <property type="term" value="C:mitochondrial inner membrane"/>
    <property type="evidence" value="ECO:0007669"/>
    <property type="project" value="TreeGrafter"/>
</dbReference>
<dbReference type="GO" id="GO:0050661">
    <property type="term" value="F:NADP binding"/>
    <property type="evidence" value="ECO:0007669"/>
    <property type="project" value="TreeGrafter"/>
</dbReference>
<evidence type="ECO:0000256" key="7">
    <source>
        <dbReference type="ARBA" id="ARBA00022967"/>
    </source>
</evidence>
<keyword evidence="14" id="KW-1185">Reference proteome</keyword>
<feature type="domain" description="NAD(P) transhydrogenase alpha subunit C-terminal" evidence="12">
    <location>
        <begin position="1"/>
        <end position="50"/>
    </location>
</feature>
<comment type="caution">
    <text evidence="13">The sequence shown here is derived from an EMBL/GenBank/DDBJ whole genome shotgun (WGS) entry which is preliminary data.</text>
</comment>
<dbReference type="PANTHER" id="PTHR10160:SF19">
    <property type="entry name" value="PROTON-TRANSLOCATING NAD(P)(+) TRANSHYDROGENASE"/>
    <property type="match status" value="1"/>
</dbReference>
<comment type="catalytic activity">
    <reaction evidence="11">
        <text>NAD(+) + NADPH + H(+)(in) = NADH + NADP(+) + H(+)(out)</text>
        <dbReference type="Rhea" id="RHEA:47992"/>
        <dbReference type="ChEBI" id="CHEBI:15378"/>
        <dbReference type="ChEBI" id="CHEBI:57540"/>
        <dbReference type="ChEBI" id="CHEBI:57783"/>
        <dbReference type="ChEBI" id="CHEBI:57945"/>
        <dbReference type="ChEBI" id="CHEBI:58349"/>
        <dbReference type="EC" id="7.1.1.1"/>
    </reaction>
</comment>
<reference evidence="13" key="1">
    <citation type="journal article" date="2023" name="Insect Mol. Biol.">
        <title>Genome sequencing provides insights into the evolution of gene families encoding plant cell wall-degrading enzymes in longhorned beetles.</title>
        <authorList>
            <person name="Shin N.R."/>
            <person name="Okamura Y."/>
            <person name="Kirsch R."/>
            <person name="Pauchet Y."/>
        </authorList>
    </citation>
    <scope>NUCLEOTIDE SEQUENCE</scope>
    <source>
        <strain evidence="13">RBIC_L_NR</strain>
    </source>
</reference>
<sequence length="61" mass="6321">MLTVLGLSGIVGYHTVWGVTPALHSPLMSVTNAISGITAVGGLLLMNGGYYPTNSVEVKYV</sequence>
<keyword evidence="5" id="KW-0812">Transmembrane</keyword>
<dbReference type="PANTHER" id="PTHR10160">
    <property type="entry name" value="NAD(P) TRANSHYDROGENASE"/>
    <property type="match status" value="1"/>
</dbReference>
<evidence type="ECO:0000256" key="6">
    <source>
        <dbReference type="ARBA" id="ARBA00022857"/>
    </source>
</evidence>
<dbReference type="EMBL" id="JANEYF010001038">
    <property type="protein sequence ID" value="KAJ8966254.1"/>
    <property type="molecule type" value="Genomic_DNA"/>
</dbReference>
<evidence type="ECO:0000256" key="4">
    <source>
        <dbReference type="ARBA" id="ARBA00022519"/>
    </source>
</evidence>
<dbReference type="AlphaFoldDB" id="A0AAV8ZNL9"/>
<evidence type="ECO:0000256" key="9">
    <source>
        <dbReference type="ARBA" id="ARBA00023027"/>
    </source>
</evidence>
<evidence type="ECO:0000313" key="13">
    <source>
        <dbReference type="EMBL" id="KAJ8966254.1"/>
    </source>
</evidence>
<name>A0AAV8ZNL9_9CUCU</name>
<evidence type="ECO:0000313" key="14">
    <source>
        <dbReference type="Proteomes" id="UP001162156"/>
    </source>
</evidence>
<dbReference type="Pfam" id="PF12769">
    <property type="entry name" value="PNTB_4TM"/>
    <property type="match status" value="1"/>
</dbReference>
<accession>A0AAV8ZNL9</accession>
<keyword evidence="8" id="KW-1133">Transmembrane helix</keyword>
<comment type="subcellular location">
    <subcellularLocation>
        <location evidence="1">Cell inner membrane</location>
        <topology evidence="1">Multi-pass membrane protein</topology>
    </subcellularLocation>
</comment>
<protein>
    <recommendedName>
        <fullName evidence="2">proton-translocating NAD(P)(+) transhydrogenase</fullName>
        <ecNumber evidence="2">7.1.1.1</ecNumber>
    </recommendedName>
</protein>
<gene>
    <name evidence="13" type="ORF">NQ314_003669</name>
</gene>
<keyword evidence="10" id="KW-0472">Membrane</keyword>
<dbReference type="Proteomes" id="UP001162156">
    <property type="component" value="Unassembled WGS sequence"/>
</dbReference>
<keyword evidence="7" id="KW-1278">Translocase</keyword>
<evidence type="ECO:0000256" key="10">
    <source>
        <dbReference type="ARBA" id="ARBA00023136"/>
    </source>
</evidence>
<keyword evidence="9" id="KW-0520">NAD</keyword>
<keyword evidence="3" id="KW-1003">Cell membrane</keyword>
<dbReference type="EC" id="7.1.1.1" evidence="2"/>
<dbReference type="InterPro" id="IPR024605">
    <property type="entry name" value="NADP_transhyd_a_C"/>
</dbReference>
<dbReference type="GO" id="GO:0008750">
    <property type="term" value="F:proton-translocating NAD(P)+ transhydrogenase activity"/>
    <property type="evidence" value="ECO:0007669"/>
    <property type="project" value="UniProtKB-EC"/>
</dbReference>
<proteinExistence type="predicted"/>
<evidence type="ECO:0000256" key="2">
    <source>
        <dbReference type="ARBA" id="ARBA00012943"/>
    </source>
</evidence>
<evidence type="ECO:0000259" key="12">
    <source>
        <dbReference type="Pfam" id="PF12769"/>
    </source>
</evidence>
<organism evidence="13 14">
    <name type="scientific">Rhamnusium bicolor</name>
    <dbReference type="NCBI Taxonomy" id="1586634"/>
    <lineage>
        <taxon>Eukaryota</taxon>
        <taxon>Metazoa</taxon>
        <taxon>Ecdysozoa</taxon>
        <taxon>Arthropoda</taxon>
        <taxon>Hexapoda</taxon>
        <taxon>Insecta</taxon>
        <taxon>Pterygota</taxon>
        <taxon>Neoptera</taxon>
        <taxon>Endopterygota</taxon>
        <taxon>Coleoptera</taxon>
        <taxon>Polyphaga</taxon>
        <taxon>Cucujiformia</taxon>
        <taxon>Chrysomeloidea</taxon>
        <taxon>Cerambycidae</taxon>
        <taxon>Lepturinae</taxon>
        <taxon>Rhagiini</taxon>
        <taxon>Rhamnusium</taxon>
    </lineage>
</organism>
<evidence type="ECO:0000256" key="11">
    <source>
        <dbReference type="ARBA" id="ARBA00048202"/>
    </source>
</evidence>
<evidence type="ECO:0000256" key="5">
    <source>
        <dbReference type="ARBA" id="ARBA00022692"/>
    </source>
</evidence>
<keyword evidence="4" id="KW-0997">Cell inner membrane</keyword>
<keyword evidence="6" id="KW-0521">NADP</keyword>
<evidence type="ECO:0000256" key="1">
    <source>
        <dbReference type="ARBA" id="ARBA00004429"/>
    </source>
</evidence>
<evidence type="ECO:0000256" key="8">
    <source>
        <dbReference type="ARBA" id="ARBA00022989"/>
    </source>
</evidence>
<evidence type="ECO:0000256" key="3">
    <source>
        <dbReference type="ARBA" id="ARBA00022475"/>
    </source>
</evidence>
<dbReference type="GO" id="GO:0005886">
    <property type="term" value="C:plasma membrane"/>
    <property type="evidence" value="ECO:0007669"/>
    <property type="project" value="UniProtKB-SubCell"/>
</dbReference>
<dbReference type="GO" id="GO:0006740">
    <property type="term" value="P:NADPH regeneration"/>
    <property type="evidence" value="ECO:0007669"/>
    <property type="project" value="TreeGrafter"/>
</dbReference>